<keyword evidence="10" id="KW-0573">Peptidoglycan synthesis</keyword>
<keyword evidence="13" id="KW-0961">Cell wall biogenesis/degradation</keyword>
<accession>A0A2K8KV08</accession>
<keyword evidence="6" id="KW-0645">Protease</keyword>
<dbReference type="InterPro" id="IPR005311">
    <property type="entry name" value="PBP_dimer"/>
</dbReference>
<dbReference type="GO" id="GO:0009002">
    <property type="term" value="F:serine-type D-Ala-D-Ala carboxypeptidase activity"/>
    <property type="evidence" value="ECO:0007669"/>
    <property type="project" value="InterPro"/>
</dbReference>
<dbReference type="SUPFAM" id="SSF56519">
    <property type="entry name" value="Penicillin binding protein dimerisation domain"/>
    <property type="match status" value="1"/>
</dbReference>
<reference evidence="17 18" key="1">
    <citation type="submission" date="2016-12" db="EMBL/GenBank/DDBJ databases">
        <title>Isolation and genomic insights into novel planktonic Zetaproteobacteria from stratified waters of the Chesapeake Bay.</title>
        <authorList>
            <person name="McAllister S.M."/>
            <person name="Kato S."/>
            <person name="Chan C.S."/>
            <person name="Chiu B.K."/>
            <person name="Field E.K."/>
        </authorList>
    </citation>
    <scope>NUCLEOTIDE SEQUENCE [LARGE SCALE GENOMIC DNA]</scope>
    <source>
        <strain evidence="17 18">CP-5</strain>
    </source>
</reference>
<dbReference type="InterPro" id="IPR001460">
    <property type="entry name" value="PCN-bd_Tpept"/>
</dbReference>
<feature type="domain" description="Penicillin-binding protein dimerisation" evidence="16">
    <location>
        <begin position="61"/>
        <end position="225"/>
    </location>
</feature>
<dbReference type="InterPro" id="IPR017790">
    <property type="entry name" value="Penicillin-binding_protein_2"/>
</dbReference>
<proteinExistence type="predicted"/>
<dbReference type="OrthoDB" id="5293884at2"/>
<dbReference type="GO" id="GO:0008658">
    <property type="term" value="F:penicillin binding"/>
    <property type="evidence" value="ECO:0007669"/>
    <property type="project" value="InterPro"/>
</dbReference>
<evidence type="ECO:0000313" key="17">
    <source>
        <dbReference type="EMBL" id="ATX78533.1"/>
    </source>
</evidence>
<keyword evidence="7 14" id="KW-0812">Transmembrane</keyword>
<dbReference type="Pfam" id="PF00905">
    <property type="entry name" value="Transpeptidase"/>
    <property type="match status" value="1"/>
</dbReference>
<evidence type="ECO:0000256" key="6">
    <source>
        <dbReference type="ARBA" id="ARBA00022670"/>
    </source>
</evidence>
<gene>
    <name evidence="17" type="ORF">Ga0123461_0080</name>
</gene>
<dbReference type="PANTHER" id="PTHR30627">
    <property type="entry name" value="PEPTIDOGLYCAN D,D-TRANSPEPTIDASE"/>
    <property type="match status" value="1"/>
</dbReference>
<dbReference type="GO" id="GO:0009252">
    <property type="term" value="P:peptidoglycan biosynthetic process"/>
    <property type="evidence" value="ECO:0007669"/>
    <property type="project" value="UniProtKB-KW"/>
</dbReference>
<keyword evidence="18" id="KW-1185">Reference proteome</keyword>
<keyword evidence="9" id="KW-0133">Cell shape</keyword>
<evidence type="ECO:0000256" key="12">
    <source>
        <dbReference type="ARBA" id="ARBA00023136"/>
    </source>
</evidence>
<dbReference type="GO" id="GO:0008360">
    <property type="term" value="P:regulation of cell shape"/>
    <property type="evidence" value="ECO:0007669"/>
    <property type="project" value="UniProtKB-KW"/>
</dbReference>
<dbReference type="EMBL" id="CP018799">
    <property type="protein sequence ID" value="ATX78533.1"/>
    <property type="molecule type" value="Genomic_DNA"/>
</dbReference>
<dbReference type="InterPro" id="IPR036138">
    <property type="entry name" value="PBP_dimer_sf"/>
</dbReference>
<keyword evidence="3" id="KW-1003">Cell membrane</keyword>
<dbReference type="SUPFAM" id="SSF56601">
    <property type="entry name" value="beta-lactamase/transpeptidase-like"/>
    <property type="match status" value="1"/>
</dbReference>
<evidence type="ECO:0000256" key="8">
    <source>
        <dbReference type="ARBA" id="ARBA00022801"/>
    </source>
</evidence>
<keyword evidence="4" id="KW-0997">Cell inner membrane</keyword>
<sequence length="606" mass="66770">MRKNQLESRQRFDLRMLFFFAVTPLLLGGLMLHLLQLQWTQHEKLALQANENRLNIVPVLPVRGEITDANGKGLAVNKIAYRVLLIPERVKKLDETLATLADALQWSERKQSQILKRIKSSRPDRPVLLDDKLQWLQVSPIAARLHHLSGIDVEAGSYRYYPYAELTSHLIGYLSLARKSDLDNGFLSTEFIGRTGVEKSFETYLHGTPGSQQEEVDAHGRRIAVIKRTPSIMGQQVKLALDIDVQKAASEALGERTGAVVVMDVETGQIISMLSQPGYDTNRFITGLETEQWQEWLNNPDKPLLNRATQAAYPPASTFKMLTGLAGLGQQATLATGHTQCPGYLELADRNLRCWKRTGHGDVSLHSALVHSCDVYFYKLGDQIGMGAISDEAQKWGLGEKTGIDLSPESRGIIPALRPNMMAAMNSSSSRRKHWFRGETMITAIGQGQLTTTTLQIARLAAAIANGGKVLKPQLLADSESELMHQVDVKPAHLNMIHNAMRDVVATPGGTAFWALRSAPWKMAGKTGTAQVVKMAQDDDKKGKLTAQQVLKRHKDHAWFMGYAPYDNPKVAIAVFVEHGGHGGSDAAPVAAAIIRTLAAKEAPQP</sequence>
<dbReference type="Gene3D" id="3.90.1310.10">
    <property type="entry name" value="Penicillin-binding protein 2a (Domain 2)"/>
    <property type="match status" value="1"/>
</dbReference>
<dbReference type="AlphaFoldDB" id="A0A2K8KV08"/>
<dbReference type="InterPro" id="IPR050515">
    <property type="entry name" value="Beta-lactam/transpept"/>
</dbReference>
<feature type="transmembrane region" description="Helical" evidence="14">
    <location>
        <begin position="12"/>
        <end position="35"/>
    </location>
</feature>
<evidence type="ECO:0000256" key="2">
    <source>
        <dbReference type="ARBA" id="ARBA00004236"/>
    </source>
</evidence>
<evidence type="ECO:0000256" key="11">
    <source>
        <dbReference type="ARBA" id="ARBA00022989"/>
    </source>
</evidence>
<evidence type="ECO:0000256" key="1">
    <source>
        <dbReference type="ARBA" id="ARBA00004167"/>
    </source>
</evidence>
<evidence type="ECO:0000259" key="16">
    <source>
        <dbReference type="Pfam" id="PF03717"/>
    </source>
</evidence>
<dbReference type="GO" id="GO:0071555">
    <property type="term" value="P:cell wall organization"/>
    <property type="evidence" value="ECO:0007669"/>
    <property type="project" value="UniProtKB-KW"/>
</dbReference>
<evidence type="ECO:0000313" key="18">
    <source>
        <dbReference type="Proteomes" id="UP000231701"/>
    </source>
</evidence>
<keyword evidence="5" id="KW-0121">Carboxypeptidase</keyword>
<evidence type="ECO:0000256" key="9">
    <source>
        <dbReference type="ARBA" id="ARBA00022960"/>
    </source>
</evidence>
<evidence type="ECO:0000256" key="5">
    <source>
        <dbReference type="ARBA" id="ARBA00022645"/>
    </source>
</evidence>
<dbReference type="FunFam" id="3.40.710.10:FF:000024">
    <property type="entry name" value="Penicillin-binding protein 2"/>
    <property type="match status" value="1"/>
</dbReference>
<keyword evidence="11 14" id="KW-1133">Transmembrane helix</keyword>
<keyword evidence="12 14" id="KW-0472">Membrane</keyword>
<name>A0A2K8KV08_MARES</name>
<evidence type="ECO:0000256" key="13">
    <source>
        <dbReference type="ARBA" id="ARBA00023316"/>
    </source>
</evidence>
<dbReference type="NCBIfam" id="TIGR03423">
    <property type="entry name" value="pbp2_mrdA"/>
    <property type="match status" value="1"/>
</dbReference>
<organism evidence="17 18">
    <name type="scientific">Mariprofundus aestuarium</name>
    <dbReference type="NCBI Taxonomy" id="1921086"/>
    <lineage>
        <taxon>Bacteria</taxon>
        <taxon>Pseudomonadati</taxon>
        <taxon>Pseudomonadota</taxon>
        <taxon>Candidatius Mariprofundia</taxon>
        <taxon>Mariprofundales</taxon>
        <taxon>Mariprofundaceae</taxon>
        <taxon>Mariprofundus</taxon>
    </lineage>
</organism>
<keyword evidence="8" id="KW-0378">Hydrolase</keyword>
<comment type="subcellular location">
    <subcellularLocation>
        <location evidence="2">Cell membrane</location>
    </subcellularLocation>
    <subcellularLocation>
        <location evidence="1">Membrane</location>
        <topology evidence="1">Single-pass membrane protein</topology>
    </subcellularLocation>
</comment>
<evidence type="ECO:0000256" key="3">
    <source>
        <dbReference type="ARBA" id="ARBA00022475"/>
    </source>
</evidence>
<dbReference type="GO" id="GO:0071972">
    <property type="term" value="F:peptidoglycan L,D-transpeptidase activity"/>
    <property type="evidence" value="ECO:0007669"/>
    <property type="project" value="TreeGrafter"/>
</dbReference>
<dbReference type="RefSeq" id="WP_100276533.1">
    <property type="nucleotide sequence ID" value="NZ_CP018799.1"/>
</dbReference>
<protein>
    <submittedName>
        <fullName evidence="17">Penicillin-binding protein 2</fullName>
    </submittedName>
</protein>
<dbReference type="InterPro" id="IPR012338">
    <property type="entry name" value="Beta-lactam/transpept-like"/>
</dbReference>
<feature type="domain" description="Penicillin-binding protein transpeptidase" evidence="15">
    <location>
        <begin position="258"/>
        <end position="595"/>
    </location>
</feature>
<dbReference type="GO" id="GO:0005886">
    <property type="term" value="C:plasma membrane"/>
    <property type="evidence" value="ECO:0007669"/>
    <property type="project" value="UniProtKB-SubCell"/>
</dbReference>
<dbReference type="Proteomes" id="UP000231701">
    <property type="component" value="Chromosome"/>
</dbReference>
<evidence type="ECO:0000256" key="14">
    <source>
        <dbReference type="SAM" id="Phobius"/>
    </source>
</evidence>
<evidence type="ECO:0000256" key="4">
    <source>
        <dbReference type="ARBA" id="ARBA00022519"/>
    </source>
</evidence>
<dbReference type="Pfam" id="PF03717">
    <property type="entry name" value="PBP_dimer"/>
    <property type="match status" value="1"/>
</dbReference>
<dbReference type="PANTHER" id="PTHR30627:SF2">
    <property type="entry name" value="PEPTIDOGLYCAN D,D-TRANSPEPTIDASE MRDA"/>
    <property type="match status" value="1"/>
</dbReference>
<dbReference type="Gene3D" id="3.40.710.10">
    <property type="entry name" value="DD-peptidase/beta-lactamase superfamily"/>
    <property type="match status" value="1"/>
</dbReference>
<dbReference type="KEGG" id="maes:Ga0123461_0080"/>
<evidence type="ECO:0000256" key="10">
    <source>
        <dbReference type="ARBA" id="ARBA00022984"/>
    </source>
</evidence>
<evidence type="ECO:0000256" key="7">
    <source>
        <dbReference type="ARBA" id="ARBA00022692"/>
    </source>
</evidence>
<evidence type="ECO:0000259" key="15">
    <source>
        <dbReference type="Pfam" id="PF00905"/>
    </source>
</evidence>
<dbReference type="GO" id="GO:0006508">
    <property type="term" value="P:proteolysis"/>
    <property type="evidence" value="ECO:0007669"/>
    <property type="project" value="UniProtKB-KW"/>
</dbReference>